<keyword evidence="1" id="KW-0812">Transmembrane</keyword>
<feature type="transmembrane region" description="Helical" evidence="1">
    <location>
        <begin position="206"/>
        <end position="228"/>
    </location>
</feature>
<feature type="transmembrane region" description="Helical" evidence="1">
    <location>
        <begin position="109"/>
        <end position="134"/>
    </location>
</feature>
<evidence type="ECO:0000313" key="3">
    <source>
        <dbReference type="Proteomes" id="UP000277633"/>
    </source>
</evidence>
<dbReference type="InterPro" id="IPR045782">
    <property type="entry name" value="TrbL_3"/>
</dbReference>
<proteinExistence type="predicted"/>
<keyword evidence="1" id="KW-0472">Membrane</keyword>
<feature type="transmembrane region" description="Helical" evidence="1">
    <location>
        <begin position="240"/>
        <end position="266"/>
    </location>
</feature>
<protein>
    <submittedName>
        <fullName evidence="2">Uncharacterized protein</fullName>
    </submittedName>
</protein>
<comment type="caution">
    <text evidence="2">The sequence shown here is derived from an EMBL/GenBank/DDBJ whole genome shotgun (WGS) entry which is preliminary data.</text>
</comment>
<dbReference type="EMBL" id="QMWO01000084">
    <property type="protein sequence ID" value="RLG69346.1"/>
    <property type="molecule type" value="Genomic_DNA"/>
</dbReference>
<evidence type="ECO:0000313" key="2">
    <source>
        <dbReference type="EMBL" id="RLG69346.1"/>
    </source>
</evidence>
<dbReference type="AlphaFoldDB" id="A0A497JFW0"/>
<feature type="transmembrane region" description="Helical" evidence="1">
    <location>
        <begin position="67"/>
        <end position="88"/>
    </location>
</feature>
<gene>
    <name evidence="2" type="ORF">DRO07_02480</name>
</gene>
<reference evidence="2 3" key="1">
    <citation type="submission" date="2018-06" db="EMBL/GenBank/DDBJ databases">
        <title>Extensive metabolic versatility and redundancy in microbially diverse, dynamic hydrothermal sediments.</title>
        <authorList>
            <person name="Dombrowski N."/>
            <person name="Teske A."/>
            <person name="Baker B.J."/>
        </authorList>
    </citation>
    <scope>NUCLEOTIDE SEQUENCE [LARGE SCALE GENOMIC DNA]</scope>
    <source>
        <strain evidence="2">B9_G13</strain>
    </source>
</reference>
<sequence>MPLLFLVLLLSNASAGLWDSVSNLPANIASAILDSFKGTVVSFVAPILDFIKAMVLNNINPYDFQDLWLMIVSVISCFYLLLFVFAGLKFLLGSYDAVQRKSAKEWLKNAVVIVVAVNASLLLYSLMLQLSSAVALTIWTEKLDSLFDISQLDALNLLWVVFYAFGALLLAITLLLRQLFLILGVIFVPIGIFLYFIIPLRAYGSVILNFFGAIVFMQVIDAALLLGVSMLTTQFGSLEYFGTFALAVGFIVAAVVNAAILVIAILKGLSSVAAQNPELVVVAKAVTGGLA</sequence>
<accession>A0A497JFW0</accession>
<organism evidence="2 3">
    <name type="scientific">Candidatus Iainarchaeum sp</name>
    <dbReference type="NCBI Taxonomy" id="3101447"/>
    <lineage>
        <taxon>Archaea</taxon>
        <taxon>Candidatus Iainarchaeota</taxon>
        <taxon>Candidatus Iainarchaeia</taxon>
        <taxon>Candidatus Iainarchaeales</taxon>
        <taxon>Candidatus Iainarchaeaceae</taxon>
        <taxon>Candidatus Iainarchaeum</taxon>
    </lineage>
</organism>
<dbReference type="Pfam" id="PF19590">
    <property type="entry name" value="TrbL_3"/>
    <property type="match status" value="1"/>
</dbReference>
<feature type="transmembrane region" description="Helical" evidence="1">
    <location>
        <begin position="179"/>
        <end position="200"/>
    </location>
</feature>
<name>A0A497JFW0_9ARCH</name>
<keyword evidence="1" id="KW-1133">Transmembrane helix</keyword>
<dbReference type="Proteomes" id="UP000277633">
    <property type="component" value="Unassembled WGS sequence"/>
</dbReference>
<evidence type="ECO:0000256" key="1">
    <source>
        <dbReference type="SAM" id="Phobius"/>
    </source>
</evidence>
<feature type="transmembrane region" description="Helical" evidence="1">
    <location>
        <begin position="154"/>
        <end position="172"/>
    </location>
</feature>